<dbReference type="InterPro" id="IPR018376">
    <property type="entry name" value="Enoyl-CoA_hyd/isom_CS"/>
</dbReference>
<evidence type="ECO:0000256" key="1">
    <source>
        <dbReference type="ARBA" id="ARBA00005254"/>
    </source>
</evidence>
<dbReference type="PANTHER" id="PTHR42964">
    <property type="entry name" value="ENOYL-COA HYDRATASE"/>
    <property type="match status" value="1"/>
</dbReference>
<dbReference type="CDD" id="cd06558">
    <property type="entry name" value="crotonase-like"/>
    <property type="match status" value="1"/>
</dbReference>
<keyword evidence="4" id="KW-1185">Reference proteome</keyword>
<gene>
    <name evidence="3" type="ORF">ETSY2_11380</name>
</gene>
<dbReference type="SUPFAM" id="SSF52096">
    <property type="entry name" value="ClpP/crotonase"/>
    <property type="match status" value="1"/>
</dbReference>
<dbReference type="PATRIC" id="fig|1429439.4.peg.1951"/>
<accession>W4MCS1</accession>
<dbReference type="HOGENOM" id="CLU_009834_7_2_7"/>
<evidence type="ECO:0000313" key="3">
    <source>
        <dbReference type="EMBL" id="ETX07417.1"/>
    </source>
</evidence>
<dbReference type="AlphaFoldDB" id="W4MCS1"/>
<dbReference type="Gene3D" id="3.90.226.10">
    <property type="entry name" value="2-enoyl-CoA Hydratase, Chain A, domain 1"/>
    <property type="match status" value="1"/>
</dbReference>
<dbReference type="InterPro" id="IPR001753">
    <property type="entry name" value="Enoyl-CoA_hydra/iso"/>
</dbReference>
<comment type="similarity">
    <text evidence="1 2">Belongs to the enoyl-CoA hydratase/isomerase family.</text>
</comment>
<evidence type="ECO:0008006" key="5">
    <source>
        <dbReference type="Google" id="ProtNLM"/>
    </source>
</evidence>
<dbReference type="PANTHER" id="PTHR42964:SF1">
    <property type="entry name" value="POLYKETIDE BIOSYNTHESIS ENOYL-COA HYDRATASE PKSH-RELATED"/>
    <property type="match status" value="1"/>
</dbReference>
<protein>
    <recommendedName>
        <fullName evidence="5">Enoyl-CoA hydratase</fullName>
    </recommendedName>
</protein>
<dbReference type="InterPro" id="IPR051683">
    <property type="entry name" value="Enoyl-CoA_Hydratase/Isomerase"/>
</dbReference>
<dbReference type="PROSITE" id="PS00166">
    <property type="entry name" value="ENOYL_COA_HYDRATASE"/>
    <property type="match status" value="1"/>
</dbReference>
<evidence type="ECO:0000256" key="2">
    <source>
        <dbReference type="RuleBase" id="RU003707"/>
    </source>
</evidence>
<organism evidence="3 4">
    <name type="scientific">Candidatus Entotheonella gemina</name>
    <dbReference type="NCBI Taxonomy" id="1429439"/>
    <lineage>
        <taxon>Bacteria</taxon>
        <taxon>Pseudomonadati</taxon>
        <taxon>Nitrospinota/Tectimicrobiota group</taxon>
        <taxon>Candidatus Tectimicrobiota</taxon>
        <taxon>Candidatus Entotheonellia</taxon>
        <taxon>Candidatus Entotheonellales</taxon>
        <taxon>Candidatus Entotheonellaceae</taxon>
        <taxon>Candidatus Entotheonella</taxon>
    </lineage>
</organism>
<name>W4MCS1_9BACT</name>
<dbReference type="InterPro" id="IPR029045">
    <property type="entry name" value="ClpP/crotonase-like_dom_sf"/>
</dbReference>
<dbReference type="Proteomes" id="UP000019140">
    <property type="component" value="Unassembled WGS sequence"/>
</dbReference>
<evidence type="ECO:0000313" key="4">
    <source>
        <dbReference type="Proteomes" id="UP000019140"/>
    </source>
</evidence>
<dbReference type="EMBL" id="AZHX01000461">
    <property type="protein sequence ID" value="ETX07417.1"/>
    <property type="molecule type" value="Genomic_DNA"/>
</dbReference>
<proteinExistence type="inferred from homology"/>
<dbReference type="Pfam" id="PF00378">
    <property type="entry name" value="ECH_1"/>
    <property type="match status" value="1"/>
</dbReference>
<sequence length="246" mass="26226">MGEGAVSDTVLIEDQESVRKLTLNRPEKLNAMNAELVAALTAAVQAAGGDDHIAVLVLSGAGRAFSAGADISKSERPEKPTGRQLMARSRHTTILYRTLLESTKPIVAAVHGYVLGGGCNMAMCSDLVVAADNAVFGYPELKVGLAATAVTPPLVHQIGRKAAFELLTLCENINAERALALGMINRITPVDGLIDEAMRLANQLSKFDHDAIWTTKRTIQRAAAMTPLEAMEMASDASLVMNIYKQ</sequence>
<dbReference type="GO" id="GO:0008300">
    <property type="term" value="P:isoprenoid catabolic process"/>
    <property type="evidence" value="ECO:0007669"/>
    <property type="project" value="TreeGrafter"/>
</dbReference>
<comment type="caution">
    <text evidence="3">The sequence shown here is derived from an EMBL/GenBank/DDBJ whole genome shotgun (WGS) entry which is preliminary data.</text>
</comment>
<reference evidence="3 4" key="1">
    <citation type="journal article" date="2014" name="Nature">
        <title>An environmental bacterial taxon with a large and distinct metabolic repertoire.</title>
        <authorList>
            <person name="Wilson M.C."/>
            <person name="Mori T."/>
            <person name="Ruckert C."/>
            <person name="Uria A.R."/>
            <person name="Helf M.J."/>
            <person name="Takada K."/>
            <person name="Gernert C."/>
            <person name="Steffens U.A."/>
            <person name="Heycke N."/>
            <person name="Schmitt S."/>
            <person name="Rinke C."/>
            <person name="Helfrich E.J."/>
            <person name="Brachmann A.O."/>
            <person name="Gurgui C."/>
            <person name="Wakimoto T."/>
            <person name="Kracht M."/>
            <person name="Crusemann M."/>
            <person name="Hentschel U."/>
            <person name="Abe I."/>
            <person name="Matsunaga S."/>
            <person name="Kalinowski J."/>
            <person name="Takeyama H."/>
            <person name="Piel J."/>
        </authorList>
    </citation>
    <scope>NUCLEOTIDE SEQUENCE [LARGE SCALE GENOMIC DNA]</scope>
    <source>
        <strain evidence="4">TSY2</strain>
    </source>
</reference>
<dbReference type="GO" id="GO:0003824">
    <property type="term" value="F:catalytic activity"/>
    <property type="evidence" value="ECO:0007669"/>
    <property type="project" value="InterPro"/>
</dbReference>